<keyword evidence="3" id="KW-1185">Reference proteome</keyword>
<evidence type="ECO:0000256" key="1">
    <source>
        <dbReference type="SAM" id="MobiDB-lite"/>
    </source>
</evidence>
<accession>A0ABM9I7P3</accession>
<evidence type="ECO:0000313" key="2">
    <source>
        <dbReference type="EMBL" id="CAI8944269.1"/>
    </source>
</evidence>
<evidence type="ECO:0000313" key="3">
    <source>
        <dbReference type="Proteomes" id="UP001162030"/>
    </source>
</evidence>
<organism evidence="2 3">
    <name type="scientific">Methylocaldum szegediense</name>
    <dbReference type="NCBI Taxonomy" id="73780"/>
    <lineage>
        <taxon>Bacteria</taxon>
        <taxon>Pseudomonadati</taxon>
        <taxon>Pseudomonadota</taxon>
        <taxon>Gammaproteobacteria</taxon>
        <taxon>Methylococcales</taxon>
        <taxon>Methylococcaceae</taxon>
        <taxon>Methylocaldum</taxon>
    </lineage>
</organism>
<proteinExistence type="predicted"/>
<reference evidence="2 3" key="1">
    <citation type="submission" date="2023-03" db="EMBL/GenBank/DDBJ databases">
        <authorList>
            <person name="Pearce D."/>
        </authorList>
    </citation>
    <scope>NUCLEOTIDE SEQUENCE [LARGE SCALE GENOMIC DNA]</scope>
    <source>
        <strain evidence="2">Msz</strain>
    </source>
</reference>
<gene>
    <name evidence="2" type="ORF">MSZNOR_4308</name>
</gene>
<dbReference type="Proteomes" id="UP001162030">
    <property type="component" value="Chromosome"/>
</dbReference>
<name>A0ABM9I7P3_9GAMM</name>
<dbReference type="EMBL" id="OX458333">
    <property type="protein sequence ID" value="CAI8944269.1"/>
    <property type="molecule type" value="Genomic_DNA"/>
</dbReference>
<feature type="region of interest" description="Disordered" evidence="1">
    <location>
        <begin position="35"/>
        <end position="56"/>
    </location>
</feature>
<sequence length="56" mass="5551">MQGGNRFFKKALAGPSAPLINPALKLGWVNPGQGCPGAATSRASPGRACTGLGSGR</sequence>
<protein>
    <submittedName>
        <fullName evidence="2">Uncharacterized protein</fullName>
    </submittedName>
</protein>